<gene>
    <name evidence="9" type="ORF">SAMN04488094_12718</name>
</gene>
<evidence type="ECO:0000256" key="6">
    <source>
        <dbReference type="RuleBase" id="RU000716"/>
    </source>
</evidence>
<dbReference type="Pfam" id="PF04542">
    <property type="entry name" value="Sigma70_r2"/>
    <property type="match status" value="1"/>
</dbReference>
<dbReference type="EMBL" id="FOLG01000027">
    <property type="protein sequence ID" value="SFD29060.1"/>
    <property type="molecule type" value="Genomic_DNA"/>
</dbReference>
<dbReference type="SUPFAM" id="SSF88946">
    <property type="entry name" value="Sigma2 domain of RNA polymerase sigma factors"/>
    <property type="match status" value="1"/>
</dbReference>
<dbReference type="InterPro" id="IPR013324">
    <property type="entry name" value="RNA_pol_sigma_r3/r4-like"/>
</dbReference>
<dbReference type="PANTHER" id="PTHR43133">
    <property type="entry name" value="RNA POLYMERASE ECF-TYPE SIGMA FACTO"/>
    <property type="match status" value="1"/>
</dbReference>
<dbReference type="PROSITE" id="PS01063">
    <property type="entry name" value="SIGMA70_ECF"/>
    <property type="match status" value="1"/>
</dbReference>
<keyword evidence="3 6" id="KW-0731">Sigma factor</keyword>
<dbReference type="PANTHER" id="PTHR43133:SF25">
    <property type="entry name" value="RNA POLYMERASE SIGMA FACTOR RFAY-RELATED"/>
    <property type="match status" value="1"/>
</dbReference>
<keyword evidence="4 6" id="KW-0238">DNA-binding</keyword>
<dbReference type="RefSeq" id="WP_093362992.1">
    <property type="nucleotide sequence ID" value="NZ_FOLG01000027.1"/>
</dbReference>
<proteinExistence type="inferred from homology"/>
<reference evidence="9 10" key="1">
    <citation type="submission" date="2016-10" db="EMBL/GenBank/DDBJ databases">
        <authorList>
            <person name="de Groot N.N."/>
        </authorList>
    </citation>
    <scope>NUCLEOTIDE SEQUENCE [LARGE SCALE GENOMIC DNA]</scope>
    <source>
        <strain evidence="9 10">DSM 19548</strain>
    </source>
</reference>
<dbReference type="GO" id="GO:0016987">
    <property type="term" value="F:sigma factor activity"/>
    <property type="evidence" value="ECO:0007669"/>
    <property type="project" value="UniProtKB-KW"/>
</dbReference>
<evidence type="ECO:0000259" key="7">
    <source>
        <dbReference type="Pfam" id="PF04542"/>
    </source>
</evidence>
<evidence type="ECO:0000313" key="9">
    <source>
        <dbReference type="EMBL" id="SFD29060.1"/>
    </source>
</evidence>
<evidence type="ECO:0000256" key="5">
    <source>
        <dbReference type="ARBA" id="ARBA00023163"/>
    </source>
</evidence>
<feature type="domain" description="RNA polymerase sigma-70 region 2" evidence="7">
    <location>
        <begin position="16"/>
        <end position="80"/>
    </location>
</feature>
<dbReference type="SUPFAM" id="SSF88659">
    <property type="entry name" value="Sigma3 and sigma4 domains of RNA polymerase sigma factors"/>
    <property type="match status" value="1"/>
</dbReference>
<dbReference type="Pfam" id="PF08281">
    <property type="entry name" value="Sigma70_r4_2"/>
    <property type="match status" value="1"/>
</dbReference>
<evidence type="ECO:0000313" key="10">
    <source>
        <dbReference type="Proteomes" id="UP000198728"/>
    </source>
</evidence>
<keyword evidence="2 6" id="KW-0805">Transcription regulation</keyword>
<dbReference type="CDD" id="cd06171">
    <property type="entry name" value="Sigma70_r4"/>
    <property type="match status" value="1"/>
</dbReference>
<keyword evidence="5 6" id="KW-0804">Transcription</keyword>
<dbReference type="InterPro" id="IPR013249">
    <property type="entry name" value="RNA_pol_sigma70_r4_t2"/>
</dbReference>
<comment type="similarity">
    <text evidence="1 6">Belongs to the sigma-70 factor family. ECF subfamily.</text>
</comment>
<dbReference type="GO" id="GO:0006352">
    <property type="term" value="P:DNA-templated transcription initiation"/>
    <property type="evidence" value="ECO:0007669"/>
    <property type="project" value="InterPro"/>
</dbReference>
<keyword evidence="10" id="KW-1185">Reference proteome</keyword>
<dbReference type="NCBIfam" id="TIGR02937">
    <property type="entry name" value="sigma70-ECF"/>
    <property type="match status" value="1"/>
</dbReference>
<dbReference type="Proteomes" id="UP000198728">
    <property type="component" value="Unassembled WGS sequence"/>
</dbReference>
<dbReference type="InterPro" id="IPR014284">
    <property type="entry name" value="RNA_pol_sigma-70_dom"/>
</dbReference>
<dbReference type="NCBIfam" id="NF009198">
    <property type="entry name" value="PRK12546.1"/>
    <property type="match status" value="1"/>
</dbReference>
<name>A0A1I1RF89_9RHOB</name>
<dbReference type="STRING" id="441112.SAMN04488094_12718"/>
<evidence type="ECO:0000256" key="4">
    <source>
        <dbReference type="ARBA" id="ARBA00023125"/>
    </source>
</evidence>
<dbReference type="Gene3D" id="1.10.10.10">
    <property type="entry name" value="Winged helix-like DNA-binding domain superfamily/Winged helix DNA-binding domain"/>
    <property type="match status" value="1"/>
</dbReference>
<protein>
    <recommendedName>
        <fullName evidence="6">RNA polymerase sigma factor</fullName>
    </recommendedName>
</protein>
<organism evidence="9 10">
    <name type="scientific">Tropicimonas isoalkanivorans</name>
    <dbReference type="NCBI Taxonomy" id="441112"/>
    <lineage>
        <taxon>Bacteria</taxon>
        <taxon>Pseudomonadati</taxon>
        <taxon>Pseudomonadota</taxon>
        <taxon>Alphaproteobacteria</taxon>
        <taxon>Rhodobacterales</taxon>
        <taxon>Roseobacteraceae</taxon>
        <taxon>Tropicimonas</taxon>
    </lineage>
</organism>
<evidence type="ECO:0000256" key="3">
    <source>
        <dbReference type="ARBA" id="ARBA00023082"/>
    </source>
</evidence>
<dbReference type="OrthoDB" id="9803470at2"/>
<feature type="domain" description="RNA polymerase sigma factor 70 region 4 type 2" evidence="8">
    <location>
        <begin position="108"/>
        <end position="158"/>
    </location>
</feature>
<evidence type="ECO:0000256" key="1">
    <source>
        <dbReference type="ARBA" id="ARBA00010641"/>
    </source>
</evidence>
<dbReference type="InterPro" id="IPR036388">
    <property type="entry name" value="WH-like_DNA-bd_sf"/>
</dbReference>
<sequence length="190" mass="21188">MTGHGTSSDPRDDIVSHLADLRAFANSLTRDATAADDLVQETIVKAWTKIDQFQRGTNMRAWLITILRNTFYSQRRRQKWEVPDPDGDYVRRLYVRPTHDDRLAFGDFTAAFDRLSPEHREVLILIGVSGFSYEEAAEVTGVAIGTVKSRTNRARQRLCELLGLEIGETLWSDIAEAAIAPPGKGGVEAA</sequence>
<dbReference type="Gene3D" id="1.10.1740.10">
    <property type="match status" value="1"/>
</dbReference>
<dbReference type="InterPro" id="IPR013325">
    <property type="entry name" value="RNA_pol_sigma_r2"/>
</dbReference>
<dbReference type="AlphaFoldDB" id="A0A1I1RF89"/>
<dbReference type="InterPro" id="IPR007627">
    <property type="entry name" value="RNA_pol_sigma70_r2"/>
</dbReference>
<evidence type="ECO:0000259" key="8">
    <source>
        <dbReference type="Pfam" id="PF08281"/>
    </source>
</evidence>
<evidence type="ECO:0000256" key="2">
    <source>
        <dbReference type="ARBA" id="ARBA00023015"/>
    </source>
</evidence>
<accession>A0A1I1RF89</accession>
<dbReference type="GO" id="GO:0003677">
    <property type="term" value="F:DNA binding"/>
    <property type="evidence" value="ECO:0007669"/>
    <property type="project" value="UniProtKB-KW"/>
</dbReference>
<dbReference type="InterPro" id="IPR039425">
    <property type="entry name" value="RNA_pol_sigma-70-like"/>
</dbReference>
<dbReference type="InterPro" id="IPR000838">
    <property type="entry name" value="RNA_pol_sigma70_ECF_CS"/>
</dbReference>